<organism evidence="1 2">
    <name type="scientific">Babjeviella inositovora NRRL Y-12698</name>
    <dbReference type="NCBI Taxonomy" id="984486"/>
    <lineage>
        <taxon>Eukaryota</taxon>
        <taxon>Fungi</taxon>
        <taxon>Dikarya</taxon>
        <taxon>Ascomycota</taxon>
        <taxon>Saccharomycotina</taxon>
        <taxon>Pichiomycetes</taxon>
        <taxon>Serinales incertae sedis</taxon>
        <taxon>Babjeviella</taxon>
    </lineage>
</organism>
<keyword evidence="2" id="KW-1185">Reference proteome</keyword>
<dbReference type="RefSeq" id="XP_018983503.1">
    <property type="nucleotide sequence ID" value="XM_019129577.1"/>
</dbReference>
<gene>
    <name evidence="1" type="ORF">BABINDRAFT_162848</name>
</gene>
<dbReference type="Proteomes" id="UP000094336">
    <property type="component" value="Unassembled WGS sequence"/>
</dbReference>
<dbReference type="GeneID" id="30147430"/>
<evidence type="ECO:0000313" key="1">
    <source>
        <dbReference type="EMBL" id="ODQ78175.1"/>
    </source>
</evidence>
<reference evidence="2" key="1">
    <citation type="submission" date="2016-05" db="EMBL/GenBank/DDBJ databases">
        <title>Comparative genomics of biotechnologically important yeasts.</title>
        <authorList>
            <consortium name="DOE Joint Genome Institute"/>
            <person name="Riley R."/>
            <person name="Haridas S."/>
            <person name="Wolfe K.H."/>
            <person name="Lopes M.R."/>
            <person name="Hittinger C.T."/>
            <person name="Goker M."/>
            <person name="Salamov A."/>
            <person name="Wisecaver J."/>
            <person name="Long T.M."/>
            <person name="Aerts A.L."/>
            <person name="Barry K."/>
            <person name="Choi C."/>
            <person name="Clum A."/>
            <person name="Coughlan A.Y."/>
            <person name="Deshpande S."/>
            <person name="Douglass A.P."/>
            <person name="Hanson S.J."/>
            <person name="Klenk H.-P."/>
            <person name="Labutti K."/>
            <person name="Lapidus A."/>
            <person name="Lindquist E."/>
            <person name="Lipzen A."/>
            <person name="Meier-Kolthoff J.P."/>
            <person name="Ohm R.A."/>
            <person name="Otillar R.P."/>
            <person name="Pangilinan J."/>
            <person name="Peng Y."/>
            <person name="Rokas A."/>
            <person name="Rosa C.A."/>
            <person name="Scheuner C."/>
            <person name="Sibirny A.A."/>
            <person name="Slot J.C."/>
            <person name="Stielow J.B."/>
            <person name="Sun H."/>
            <person name="Kurtzman C.P."/>
            <person name="Blackwell M."/>
            <person name="Grigoriev I.V."/>
            <person name="Jeffries T.W."/>
        </authorList>
    </citation>
    <scope>NUCLEOTIDE SEQUENCE [LARGE SCALE GENOMIC DNA]</scope>
    <source>
        <strain evidence="2">NRRL Y-12698</strain>
    </source>
</reference>
<dbReference type="OrthoDB" id="4078936at2759"/>
<proteinExistence type="predicted"/>
<dbReference type="AlphaFoldDB" id="A0A1E3QKG0"/>
<name>A0A1E3QKG0_9ASCO</name>
<evidence type="ECO:0000313" key="2">
    <source>
        <dbReference type="Proteomes" id="UP000094336"/>
    </source>
</evidence>
<dbReference type="EMBL" id="KV454436">
    <property type="protein sequence ID" value="ODQ78175.1"/>
    <property type="molecule type" value="Genomic_DNA"/>
</dbReference>
<protein>
    <submittedName>
        <fullName evidence="1">Uncharacterized protein</fullName>
    </submittedName>
</protein>
<accession>A0A1E3QKG0</accession>
<sequence>MLSRGLMRVPLSKGLFPLGYPLRSFSIKTRLLNYRDTNLNHDSPIEFEPFKNPSNDTTIKIRKPWTIGHTTLEPNFRQGWSPMYVSPSITFISAVKKFSLVLSATIFGVLHVYNGTSLSADLVSNLIQGLAILPVPLVHFFTKDYVTRVFRIYDDSKPQTLENLTTNEKFVFEKLNWTGTNVYNELVYLDGLRLVNPKEFSRLGWVNWKDHELTSNVQRHFYIADEVGGFKMDRLWDIVEKNSGVNNGRFLNDRS</sequence>